<feature type="domain" description="Outer membrane protein beta-barrel" evidence="2">
    <location>
        <begin position="8"/>
        <end position="157"/>
    </location>
</feature>
<reference evidence="4" key="1">
    <citation type="submission" date="2017-06" db="EMBL/GenBank/DDBJ databases">
        <authorList>
            <person name="Varghese N."/>
            <person name="Submissions S."/>
        </authorList>
    </citation>
    <scope>NUCLEOTIDE SEQUENCE [LARGE SCALE GENOMIC DNA]</scope>
    <source>
        <strain evidence="4">DSM 28041</strain>
    </source>
</reference>
<dbReference type="AlphaFoldDB" id="A0A239B4U8"/>
<protein>
    <submittedName>
        <fullName evidence="3">Outer membrane protein beta-barrel domain-containing protein</fullName>
    </submittedName>
</protein>
<keyword evidence="4" id="KW-1185">Reference proteome</keyword>
<feature type="region of interest" description="Disordered" evidence="1">
    <location>
        <begin position="235"/>
        <end position="254"/>
    </location>
</feature>
<dbReference type="Proteomes" id="UP000198310">
    <property type="component" value="Unassembled WGS sequence"/>
</dbReference>
<dbReference type="InterPro" id="IPR025665">
    <property type="entry name" value="Beta-barrel_OMP_2"/>
</dbReference>
<evidence type="ECO:0000313" key="3">
    <source>
        <dbReference type="EMBL" id="SNS02907.1"/>
    </source>
</evidence>
<evidence type="ECO:0000313" key="4">
    <source>
        <dbReference type="Proteomes" id="UP000198310"/>
    </source>
</evidence>
<proteinExistence type="predicted"/>
<organism evidence="3 4">
    <name type="scientific">Hymenobacter mucosus</name>
    <dbReference type="NCBI Taxonomy" id="1411120"/>
    <lineage>
        <taxon>Bacteria</taxon>
        <taxon>Pseudomonadati</taxon>
        <taxon>Bacteroidota</taxon>
        <taxon>Cytophagia</taxon>
        <taxon>Cytophagales</taxon>
        <taxon>Hymenobacteraceae</taxon>
        <taxon>Hymenobacter</taxon>
    </lineage>
</organism>
<evidence type="ECO:0000259" key="2">
    <source>
        <dbReference type="Pfam" id="PF13568"/>
    </source>
</evidence>
<evidence type="ECO:0000256" key="1">
    <source>
        <dbReference type="SAM" id="MobiDB-lite"/>
    </source>
</evidence>
<gene>
    <name evidence="3" type="ORF">SAMN06269173_11831</name>
</gene>
<dbReference type="Pfam" id="PF13568">
    <property type="entry name" value="OMP_b-brl_2"/>
    <property type="match status" value="1"/>
</dbReference>
<name>A0A239B4U8_9BACT</name>
<accession>A0A239B4U8</accession>
<sequence>MLGTSIVQAQSVLTGLKGGVAIANAIGRDATGSTLRFGCQGGLALRLRPYKHLGIQVEALYAQRGDNSTSYGPSLGHQLNYLTIPVVAQYHFGDIFFEGGGQYGRLLSAKPVQEQRTAIGRAAFNPQDMGFLVGFGYQDTTGLMVGWRYIGGLSNVYRRVDLAGSSQVQLRNSAMEFYLGYVVEPIKIVRGSGHFAVGTAKLVFVKTPVLLFKGVRFLLYTGPSKLVRAIRGKDRPAPTAPEVSSTTPVLPASPTPANWKRHPLQRMPLPVCWGSGPDLLLYCCRVVAVEMRNRLNTL</sequence>
<dbReference type="EMBL" id="FZNS01000018">
    <property type="protein sequence ID" value="SNS02907.1"/>
    <property type="molecule type" value="Genomic_DNA"/>
</dbReference>